<keyword evidence="2" id="KW-1185">Reference proteome</keyword>
<dbReference type="EMBL" id="BAABLK010000026">
    <property type="protein sequence ID" value="GAA5227026.1"/>
    <property type="molecule type" value="Genomic_DNA"/>
</dbReference>
<sequence length="72" mass="8374">MAWFPSCLQPLFSFKKRSLTSLADRGLLDLWKAENAYIDFPAFVLAAYWKGQLNLVQCESEFCLSWWGFLGF</sequence>
<evidence type="ECO:0000313" key="2">
    <source>
        <dbReference type="Proteomes" id="UP001501257"/>
    </source>
</evidence>
<organism evidence="1 2">
    <name type="scientific">Paeniglutamicibacter antarcticus</name>
    <dbReference type="NCBI Taxonomy" id="494023"/>
    <lineage>
        <taxon>Bacteria</taxon>
        <taxon>Bacillati</taxon>
        <taxon>Actinomycetota</taxon>
        <taxon>Actinomycetes</taxon>
        <taxon>Micrococcales</taxon>
        <taxon>Micrococcaceae</taxon>
        <taxon>Paeniglutamicibacter</taxon>
    </lineage>
</organism>
<proteinExistence type="predicted"/>
<comment type="caution">
    <text evidence="1">The sequence shown here is derived from an EMBL/GenBank/DDBJ whole genome shotgun (WGS) entry which is preliminary data.</text>
</comment>
<gene>
    <name evidence="1" type="ORF">GCM10025778_15590</name>
</gene>
<reference evidence="2" key="1">
    <citation type="journal article" date="2019" name="Int. J. Syst. Evol. Microbiol.">
        <title>The Global Catalogue of Microorganisms (GCM) 10K type strain sequencing project: providing services to taxonomists for standard genome sequencing and annotation.</title>
        <authorList>
            <consortium name="The Broad Institute Genomics Platform"/>
            <consortium name="The Broad Institute Genome Sequencing Center for Infectious Disease"/>
            <person name="Wu L."/>
            <person name="Ma J."/>
        </authorList>
    </citation>
    <scope>NUCLEOTIDE SEQUENCE [LARGE SCALE GENOMIC DNA]</scope>
    <source>
        <strain evidence="2">JCM 18952</strain>
    </source>
</reference>
<protein>
    <submittedName>
        <fullName evidence="1">Uncharacterized protein</fullName>
    </submittedName>
</protein>
<name>A0ABP9TLN4_9MICC</name>
<dbReference type="Proteomes" id="UP001501257">
    <property type="component" value="Unassembled WGS sequence"/>
</dbReference>
<evidence type="ECO:0000313" key="1">
    <source>
        <dbReference type="EMBL" id="GAA5227026.1"/>
    </source>
</evidence>
<accession>A0ABP9TLN4</accession>